<evidence type="ECO:0000256" key="4">
    <source>
        <dbReference type="ARBA" id="ARBA00022528"/>
    </source>
</evidence>
<keyword evidence="4" id="KW-0150">Chloroplast</keyword>
<evidence type="ECO:0000313" key="7">
    <source>
        <dbReference type="EMBL" id="KAJ8424307.1"/>
    </source>
</evidence>
<evidence type="ECO:0000256" key="3">
    <source>
        <dbReference type="ARBA" id="ARBA00021456"/>
    </source>
</evidence>
<keyword evidence="8" id="KW-1185">Reference proteome</keyword>
<dbReference type="GO" id="GO:0009507">
    <property type="term" value="C:chloroplast"/>
    <property type="evidence" value="ECO:0007669"/>
    <property type="project" value="UniProtKB-SubCell"/>
</dbReference>
<dbReference type="OrthoDB" id="1920313at2759"/>
<comment type="caution">
    <text evidence="7">The sequence shown here is derived from an EMBL/GenBank/DDBJ whole genome shotgun (WGS) entry which is preliminary data.</text>
</comment>
<evidence type="ECO:0000256" key="1">
    <source>
        <dbReference type="ARBA" id="ARBA00004229"/>
    </source>
</evidence>
<dbReference type="Proteomes" id="UP001153076">
    <property type="component" value="Unassembled WGS sequence"/>
</dbReference>
<comment type="subcellular location">
    <subcellularLocation>
        <location evidence="1">Plastid</location>
        <location evidence="1">Chloroplast</location>
    </subcellularLocation>
</comment>
<name>A0A9Q1JGS0_9CARY</name>
<proteinExistence type="inferred from homology"/>
<protein>
    <recommendedName>
        <fullName evidence="3">Uncharacterized protein ycf68</fullName>
    </recommendedName>
</protein>
<sequence length="248" mass="27691">MAVVSSCHKTASVKSEEGEDDVTSSCPLCPGRHTCYNGRDKGSRSREGELIPKTRPQFGLQTVTRLYEAGIASNCRHTVVNSLSGLAHTARYTGEASHVRSSYLNRSKEGDAEGRVSDWSEVVTRTLNHMDTSMCPSAPDLEMRIIQGTLAWRTLPLRTGLLNQTSPQEDRWGNSGEIQCRSNFRFTRGIRAVWGDHYGSSLLENPYIPYQYMDSYLSSTGLGSASMEMEHLTTHLHRSRTMRSPQNE</sequence>
<keyword evidence="5" id="KW-0934">Plastid</keyword>
<feature type="region of interest" description="Disordered" evidence="6">
    <location>
        <begin position="1"/>
        <end position="23"/>
    </location>
</feature>
<reference evidence="7" key="1">
    <citation type="submission" date="2022-04" db="EMBL/GenBank/DDBJ databases">
        <title>Carnegiea gigantea Genome sequencing and assembly v2.</title>
        <authorList>
            <person name="Copetti D."/>
            <person name="Sanderson M.J."/>
            <person name="Burquez A."/>
            <person name="Wojciechowski M.F."/>
        </authorList>
    </citation>
    <scope>NUCLEOTIDE SEQUENCE</scope>
    <source>
        <strain evidence="7">SGP5-SGP5p</strain>
        <tissue evidence="7">Aerial part</tissue>
    </source>
</reference>
<evidence type="ECO:0000256" key="5">
    <source>
        <dbReference type="ARBA" id="ARBA00022640"/>
    </source>
</evidence>
<accession>A0A9Q1JGS0</accession>
<dbReference type="PANTHER" id="PTHR34890">
    <property type="entry name" value="ORF16-LACZ FUSION PROTEIN-RELATED"/>
    <property type="match status" value="1"/>
</dbReference>
<evidence type="ECO:0000256" key="6">
    <source>
        <dbReference type="SAM" id="MobiDB-lite"/>
    </source>
</evidence>
<evidence type="ECO:0000313" key="8">
    <source>
        <dbReference type="Proteomes" id="UP001153076"/>
    </source>
</evidence>
<dbReference type="AlphaFoldDB" id="A0A9Q1JGS0"/>
<dbReference type="EMBL" id="JAKOGI010001714">
    <property type="protein sequence ID" value="KAJ8424307.1"/>
    <property type="molecule type" value="Genomic_DNA"/>
</dbReference>
<dbReference type="InterPro" id="IPR022546">
    <property type="entry name" value="Uncharacterised_Ycf68"/>
</dbReference>
<organism evidence="7 8">
    <name type="scientific">Carnegiea gigantea</name>
    <dbReference type="NCBI Taxonomy" id="171969"/>
    <lineage>
        <taxon>Eukaryota</taxon>
        <taxon>Viridiplantae</taxon>
        <taxon>Streptophyta</taxon>
        <taxon>Embryophyta</taxon>
        <taxon>Tracheophyta</taxon>
        <taxon>Spermatophyta</taxon>
        <taxon>Magnoliopsida</taxon>
        <taxon>eudicotyledons</taxon>
        <taxon>Gunneridae</taxon>
        <taxon>Pentapetalae</taxon>
        <taxon>Caryophyllales</taxon>
        <taxon>Cactineae</taxon>
        <taxon>Cactaceae</taxon>
        <taxon>Cactoideae</taxon>
        <taxon>Echinocereeae</taxon>
        <taxon>Carnegiea</taxon>
    </lineage>
</organism>
<comment type="similarity">
    <text evidence="2">Belongs to the ycf68 family.</text>
</comment>
<gene>
    <name evidence="7" type="ORF">Cgig2_030333</name>
</gene>
<evidence type="ECO:0000256" key="2">
    <source>
        <dbReference type="ARBA" id="ARBA00007638"/>
    </source>
</evidence>